<organism evidence="2 3">
    <name type="scientific">Prorocentrum cordatum</name>
    <dbReference type="NCBI Taxonomy" id="2364126"/>
    <lineage>
        <taxon>Eukaryota</taxon>
        <taxon>Sar</taxon>
        <taxon>Alveolata</taxon>
        <taxon>Dinophyceae</taxon>
        <taxon>Prorocentrales</taxon>
        <taxon>Prorocentraceae</taxon>
        <taxon>Prorocentrum</taxon>
    </lineage>
</organism>
<gene>
    <name evidence="2" type="ORF">PCOR1329_LOCUS79200</name>
</gene>
<feature type="region of interest" description="Disordered" evidence="1">
    <location>
        <begin position="40"/>
        <end position="65"/>
    </location>
</feature>
<feature type="region of interest" description="Disordered" evidence="1">
    <location>
        <begin position="271"/>
        <end position="294"/>
    </location>
</feature>
<sequence length="294" mass="30715">MSSSSTLTTTSKTSTSSVSTSTESTTTVTTTTVSTTTLSSTSETSTTTSVSSTTRSSTTTASSTSFSSTTTLSITSSSTLSSTTVTRTSTTVTTSTSISSTTLSSTTASSTTTKSTTSVTSSSTVTTTTVTSSTSSTVTTTSGTSTTQTTSYLPCKPGCEGATYYGCDDHLLAGQSCQPMKISNSPCISGLREVAPELKCPNLNLDDRIPAFIPAIPHEDTPMVECRVCGFMDAVEDSNPVHGFFTGYLVSFGPNQLQGELNEDLRPHRRLQRVLRERRPREDRPGGGERAQVG</sequence>
<protein>
    <submittedName>
        <fullName evidence="2">Uncharacterized protein</fullName>
    </submittedName>
</protein>
<evidence type="ECO:0000256" key="1">
    <source>
        <dbReference type="SAM" id="MobiDB-lite"/>
    </source>
</evidence>
<dbReference type="EMBL" id="CAUYUJ010021098">
    <property type="protein sequence ID" value="CAK0902631.1"/>
    <property type="molecule type" value="Genomic_DNA"/>
</dbReference>
<evidence type="ECO:0000313" key="2">
    <source>
        <dbReference type="EMBL" id="CAK0902631.1"/>
    </source>
</evidence>
<feature type="compositionally biased region" description="Basic and acidic residues" evidence="1">
    <location>
        <begin position="274"/>
        <end position="287"/>
    </location>
</feature>
<keyword evidence="3" id="KW-1185">Reference proteome</keyword>
<reference evidence="2" key="1">
    <citation type="submission" date="2023-10" db="EMBL/GenBank/DDBJ databases">
        <authorList>
            <person name="Chen Y."/>
            <person name="Shah S."/>
            <person name="Dougan E. K."/>
            <person name="Thang M."/>
            <person name="Chan C."/>
        </authorList>
    </citation>
    <scope>NUCLEOTIDE SEQUENCE [LARGE SCALE GENOMIC DNA]</scope>
</reference>
<feature type="region of interest" description="Disordered" evidence="1">
    <location>
        <begin position="102"/>
        <end position="150"/>
    </location>
</feature>
<evidence type="ECO:0000313" key="3">
    <source>
        <dbReference type="Proteomes" id="UP001189429"/>
    </source>
</evidence>
<proteinExistence type="predicted"/>
<feature type="region of interest" description="Disordered" evidence="1">
    <location>
        <begin position="1"/>
        <end position="26"/>
    </location>
</feature>
<comment type="caution">
    <text evidence="2">The sequence shown here is derived from an EMBL/GenBank/DDBJ whole genome shotgun (WGS) entry which is preliminary data.</text>
</comment>
<accession>A0ABN9XVY8</accession>
<name>A0ABN9XVY8_9DINO</name>
<dbReference type="Proteomes" id="UP001189429">
    <property type="component" value="Unassembled WGS sequence"/>
</dbReference>